<dbReference type="InterPro" id="IPR055509">
    <property type="entry name" value="DUF7082"/>
</dbReference>
<feature type="non-terminal residue" evidence="2">
    <location>
        <position position="1"/>
    </location>
</feature>
<dbReference type="Proteomes" id="UP000250266">
    <property type="component" value="Unassembled WGS sequence"/>
</dbReference>
<sequence>CLVTSVDTVALLEALVAVRFTVEEKNRIRRNLEGSKHYTVSKTRDECNDIFRLIMGFPNPKRMNIKKDIRIFSWSIL</sequence>
<dbReference type="OrthoDB" id="1751210at2759"/>
<dbReference type="AlphaFoldDB" id="A0A8E2JAP9"/>
<dbReference type="Pfam" id="PF23305">
    <property type="entry name" value="DUF7082"/>
    <property type="match status" value="1"/>
</dbReference>
<proteinExistence type="predicted"/>
<dbReference type="PANTHER" id="PTHR39463">
    <property type="entry name" value="MEDUSA"/>
    <property type="match status" value="1"/>
</dbReference>
<feature type="non-terminal residue" evidence="2">
    <location>
        <position position="77"/>
    </location>
</feature>
<reference evidence="2 3" key="1">
    <citation type="journal article" date="2016" name="Nat. Commun.">
        <title>Ectomycorrhizal ecology is imprinted in the genome of the dominant symbiotic fungus Cenococcum geophilum.</title>
        <authorList>
            <consortium name="DOE Joint Genome Institute"/>
            <person name="Peter M."/>
            <person name="Kohler A."/>
            <person name="Ohm R.A."/>
            <person name="Kuo A."/>
            <person name="Krutzmann J."/>
            <person name="Morin E."/>
            <person name="Arend M."/>
            <person name="Barry K.W."/>
            <person name="Binder M."/>
            <person name="Choi C."/>
            <person name="Clum A."/>
            <person name="Copeland A."/>
            <person name="Grisel N."/>
            <person name="Haridas S."/>
            <person name="Kipfer T."/>
            <person name="LaButti K."/>
            <person name="Lindquist E."/>
            <person name="Lipzen A."/>
            <person name="Maire R."/>
            <person name="Meier B."/>
            <person name="Mihaltcheva S."/>
            <person name="Molinier V."/>
            <person name="Murat C."/>
            <person name="Poggeler S."/>
            <person name="Quandt C.A."/>
            <person name="Sperisen C."/>
            <person name="Tritt A."/>
            <person name="Tisserant E."/>
            <person name="Crous P.W."/>
            <person name="Henrissat B."/>
            <person name="Nehls U."/>
            <person name="Egli S."/>
            <person name="Spatafora J.W."/>
            <person name="Grigoriev I.V."/>
            <person name="Martin F.M."/>
        </authorList>
    </citation>
    <scope>NUCLEOTIDE SEQUENCE [LARGE SCALE GENOMIC DNA]</scope>
    <source>
        <strain evidence="2 3">CBS 459.81</strain>
    </source>
</reference>
<protein>
    <recommendedName>
        <fullName evidence="1">DUF7082 domain-containing protein</fullName>
    </recommendedName>
</protein>
<dbReference type="PANTHER" id="PTHR39463:SF1">
    <property type="entry name" value="MEDUSA"/>
    <property type="match status" value="1"/>
</dbReference>
<name>A0A8E2JAP9_9PEZI</name>
<feature type="domain" description="DUF7082" evidence="1">
    <location>
        <begin position="1"/>
        <end position="77"/>
    </location>
</feature>
<evidence type="ECO:0000313" key="2">
    <source>
        <dbReference type="EMBL" id="OCK75452.1"/>
    </source>
</evidence>
<dbReference type="GO" id="GO:0005634">
    <property type="term" value="C:nucleus"/>
    <property type="evidence" value="ECO:0007669"/>
    <property type="project" value="TreeGrafter"/>
</dbReference>
<keyword evidence="3" id="KW-1185">Reference proteome</keyword>
<dbReference type="EMBL" id="KV745315">
    <property type="protein sequence ID" value="OCK75452.1"/>
    <property type="molecule type" value="Genomic_DNA"/>
</dbReference>
<organism evidence="2 3">
    <name type="scientific">Lepidopterella palustris CBS 459.81</name>
    <dbReference type="NCBI Taxonomy" id="1314670"/>
    <lineage>
        <taxon>Eukaryota</taxon>
        <taxon>Fungi</taxon>
        <taxon>Dikarya</taxon>
        <taxon>Ascomycota</taxon>
        <taxon>Pezizomycotina</taxon>
        <taxon>Dothideomycetes</taxon>
        <taxon>Pleosporomycetidae</taxon>
        <taxon>Mytilinidiales</taxon>
        <taxon>Argynnaceae</taxon>
        <taxon>Lepidopterella</taxon>
    </lineage>
</organism>
<evidence type="ECO:0000259" key="1">
    <source>
        <dbReference type="Pfam" id="PF23305"/>
    </source>
</evidence>
<gene>
    <name evidence="2" type="ORF">K432DRAFT_260851</name>
</gene>
<accession>A0A8E2JAP9</accession>
<evidence type="ECO:0000313" key="3">
    <source>
        <dbReference type="Proteomes" id="UP000250266"/>
    </source>
</evidence>